<accession>A0ABW6XYX2</accession>
<gene>
    <name evidence="3" type="ORF">ACFY8C_31020</name>
</gene>
<reference evidence="3 4" key="1">
    <citation type="submission" date="2024-10" db="EMBL/GenBank/DDBJ databases">
        <title>The Natural Products Discovery Center: Release of the First 8490 Sequenced Strains for Exploring Actinobacteria Biosynthetic Diversity.</title>
        <authorList>
            <person name="Kalkreuter E."/>
            <person name="Kautsar S.A."/>
            <person name="Yang D."/>
            <person name="Bader C.D."/>
            <person name="Teijaro C.N."/>
            <person name="Fluegel L."/>
            <person name="Davis C.M."/>
            <person name="Simpson J.R."/>
            <person name="Lauterbach L."/>
            <person name="Steele A.D."/>
            <person name="Gui C."/>
            <person name="Meng S."/>
            <person name="Li G."/>
            <person name="Viehrig K."/>
            <person name="Ye F."/>
            <person name="Su P."/>
            <person name="Kiefer A.F."/>
            <person name="Nichols A."/>
            <person name="Cepeda A.J."/>
            <person name="Yan W."/>
            <person name="Fan B."/>
            <person name="Jiang Y."/>
            <person name="Adhikari A."/>
            <person name="Zheng C.-J."/>
            <person name="Schuster L."/>
            <person name="Cowan T.M."/>
            <person name="Smanski M.J."/>
            <person name="Chevrette M.G."/>
            <person name="De Carvalho L.P.S."/>
            <person name="Shen B."/>
        </authorList>
    </citation>
    <scope>NUCLEOTIDE SEQUENCE [LARGE SCALE GENOMIC DNA]</scope>
    <source>
        <strain evidence="3 4">NPDC012605</strain>
    </source>
</reference>
<dbReference type="InterPro" id="IPR011600">
    <property type="entry name" value="Pept_C14_caspase"/>
</dbReference>
<protein>
    <submittedName>
        <fullName evidence="3">Caspase family protein</fullName>
    </submittedName>
</protein>
<feature type="compositionally biased region" description="Pro residues" evidence="1">
    <location>
        <begin position="294"/>
        <end position="309"/>
    </location>
</feature>
<feature type="domain" description="Peptidase C14 caspase" evidence="2">
    <location>
        <begin position="58"/>
        <end position="200"/>
    </location>
</feature>
<dbReference type="Pfam" id="PF00656">
    <property type="entry name" value="Peptidase_C14"/>
    <property type="match status" value="1"/>
</dbReference>
<dbReference type="Gene3D" id="3.40.50.1460">
    <property type="match status" value="1"/>
</dbReference>
<sequence length="604" mass="65155">MERAVVLIGVARSGGLPALQAVARGLDAMRKWAGDQHIPPERCEVLTDEHGSPVHESDVFDAVKRFVELHTVEQLVIYFSGHGVNNNGSEYWLLSEAPDNPNEAVNVARSMRLAERCGIPHVVLVSDACRTAPASIQADDVTGSAIFPNVGVGAVAVSGDVDIFYACRLGEPAYEIADPWEASHSYRALYTEVLAEALDGAYADLRERVTVDGEAYDLIRPYPLRKALPDLVTRRIIDLKATMTAVQVPDGKVCSDPGAAWLSRLSLSPGARAPSPSERVSGAPPGPLSGGGGSPPPQSPSAPPSPRHPAPAVDRDSWWRSILRGRRRSRRAEPDVVLEFDTDDALEMASPAPRDPARDDAERAVRLLDSPPDLAGTEEAPAALRVRGTTLTDAEAVCGALLSVDKDVVRLVPAGDGPTPVLVRIGSGHCALVPAFGGCLGTLTVENDRLVDVSYVNRESGWPGTDPEYRHRRAWMAAASRYGISWGEETPVEELLDWHAQYGGADPSLDVYLAHALADRGRRDLVTMLLGEDDVPALYDVWLLAREQTDRPVVPPVPLLARSWALLRPAAAQRLPSSLPSHWTLFPAPKLPQLRELLGKEGVM</sequence>
<evidence type="ECO:0000313" key="3">
    <source>
        <dbReference type="EMBL" id="MFF5922720.1"/>
    </source>
</evidence>
<feature type="region of interest" description="Disordered" evidence="1">
    <location>
        <begin position="267"/>
        <end position="313"/>
    </location>
</feature>
<dbReference type="RefSeq" id="WP_388310096.1">
    <property type="nucleotide sequence ID" value="NZ_JBIBDZ010000011.1"/>
</dbReference>
<organism evidence="3 4">
    <name type="scientific">Streptomyces flavochromogenes</name>
    <dbReference type="NCBI Taxonomy" id="68199"/>
    <lineage>
        <taxon>Bacteria</taxon>
        <taxon>Bacillati</taxon>
        <taxon>Actinomycetota</taxon>
        <taxon>Actinomycetes</taxon>
        <taxon>Kitasatosporales</taxon>
        <taxon>Streptomycetaceae</taxon>
        <taxon>Streptomyces</taxon>
    </lineage>
</organism>
<name>A0ABW6XYX2_9ACTN</name>
<proteinExistence type="predicted"/>
<dbReference type="InterPro" id="IPR029030">
    <property type="entry name" value="Caspase-like_dom_sf"/>
</dbReference>
<dbReference type="Proteomes" id="UP001602370">
    <property type="component" value="Unassembled WGS sequence"/>
</dbReference>
<dbReference type="EMBL" id="JBIBDZ010000011">
    <property type="protein sequence ID" value="MFF5922720.1"/>
    <property type="molecule type" value="Genomic_DNA"/>
</dbReference>
<evidence type="ECO:0000256" key="1">
    <source>
        <dbReference type="SAM" id="MobiDB-lite"/>
    </source>
</evidence>
<comment type="caution">
    <text evidence="3">The sequence shown here is derived from an EMBL/GenBank/DDBJ whole genome shotgun (WGS) entry which is preliminary data.</text>
</comment>
<evidence type="ECO:0000259" key="2">
    <source>
        <dbReference type="Pfam" id="PF00656"/>
    </source>
</evidence>
<evidence type="ECO:0000313" key="4">
    <source>
        <dbReference type="Proteomes" id="UP001602370"/>
    </source>
</evidence>
<keyword evidence="4" id="KW-1185">Reference proteome</keyword>
<dbReference type="SUPFAM" id="SSF52129">
    <property type="entry name" value="Caspase-like"/>
    <property type="match status" value="1"/>
</dbReference>